<evidence type="ECO:0000313" key="2">
    <source>
        <dbReference type="EMBL" id="MBK4736461.1"/>
    </source>
</evidence>
<evidence type="ECO:0000256" key="1">
    <source>
        <dbReference type="SAM" id="Phobius"/>
    </source>
</evidence>
<keyword evidence="1" id="KW-0472">Membrane</keyword>
<feature type="transmembrane region" description="Helical" evidence="1">
    <location>
        <begin position="259"/>
        <end position="277"/>
    </location>
</feature>
<sequence length="381" mass="40249">MLNPPLPALELDHERPSTVLARGPWKVQALAQPSAMAGVKAALKRVTGAAGMPAAELQWDLSGISALDHIGAQLLWNAWGRRRPTRLALAPGQEDVFRRLEAAGTLALPQQASRLSLASLLRLSNKAADHFLGLVTLFGQCMLDLGRLLRAPQRGPWKEISASIYHAGYQALSITALVGFLIGVVLSYLSAQQLRAFGGDIYLVNLLGMGIVRELGPLLAAILIAGRSGSSITAQLGVMRVNEELDAMLVMGLPHGFRLVLPRVIALAVALPLLVIWTDAMALIGGMAAGNVQLGLPPAYFVRSLPNAVPIANYWIGLGKGVVFGALIALIACHFGLRIQPNTESLGQGTTDSVVTAITAVILADAVFAILFNGIGFGFGF</sequence>
<gene>
    <name evidence="2" type="ORF">JJB74_17700</name>
</gene>
<evidence type="ECO:0000313" key="3">
    <source>
        <dbReference type="Proteomes" id="UP000622890"/>
    </source>
</evidence>
<name>A0A934SWN2_9BURK</name>
<dbReference type="GO" id="GO:0005548">
    <property type="term" value="F:phospholipid transporter activity"/>
    <property type="evidence" value="ECO:0007669"/>
    <property type="project" value="TreeGrafter"/>
</dbReference>
<feature type="transmembrane region" description="Helical" evidence="1">
    <location>
        <begin position="283"/>
        <end position="302"/>
    </location>
</feature>
<dbReference type="RefSeq" id="WP_200594042.1">
    <property type="nucleotide sequence ID" value="NZ_JAEPBG010000007.1"/>
</dbReference>
<dbReference type="AlphaFoldDB" id="A0A934SWN2"/>
<comment type="caution">
    <text evidence="2">The sequence shown here is derived from an EMBL/GenBank/DDBJ whole genome shotgun (WGS) entry which is preliminary data.</text>
</comment>
<feature type="transmembrane region" description="Helical" evidence="1">
    <location>
        <begin position="357"/>
        <end position="379"/>
    </location>
</feature>
<dbReference type="PANTHER" id="PTHR30188">
    <property type="entry name" value="ABC TRANSPORTER PERMEASE PROTEIN-RELATED"/>
    <property type="match status" value="1"/>
</dbReference>
<keyword evidence="1" id="KW-0812">Transmembrane</keyword>
<organism evidence="2 3">
    <name type="scientific">Noviherbaspirillum pedocola</name>
    <dbReference type="NCBI Taxonomy" id="2801341"/>
    <lineage>
        <taxon>Bacteria</taxon>
        <taxon>Pseudomonadati</taxon>
        <taxon>Pseudomonadota</taxon>
        <taxon>Betaproteobacteria</taxon>
        <taxon>Burkholderiales</taxon>
        <taxon>Oxalobacteraceae</taxon>
        <taxon>Noviherbaspirillum</taxon>
    </lineage>
</organism>
<dbReference type="Proteomes" id="UP000622890">
    <property type="component" value="Unassembled WGS sequence"/>
</dbReference>
<feature type="transmembrane region" description="Helical" evidence="1">
    <location>
        <begin position="169"/>
        <end position="189"/>
    </location>
</feature>
<feature type="transmembrane region" description="Helical" evidence="1">
    <location>
        <begin position="314"/>
        <end position="337"/>
    </location>
</feature>
<dbReference type="EMBL" id="JAEPBG010000007">
    <property type="protein sequence ID" value="MBK4736461.1"/>
    <property type="molecule type" value="Genomic_DNA"/>
</dbReference>
<dbReference type="Pfam" id="PF02405">
    <property type="entry name" value="MlaE"/>
    <property type="match status" value="1"/>
</dbReference>
<reference evidence="2" key="1">
    <citation type="submission" date="2021-01" db="EMBL/GenBank/DDBJ databases">
        <title>Genome sequence of strain Noviherbaspirillum sp. DKR-6.</title>
        <authorList>
            <person name="Chaudhary D.K."/>
        </authorList>
    </citation>
    <scope>NUCLEOTIDE SEQUENCE</scope>
    <source>
        <strain evidence="2">DKR-6</strain>
    </source>
</reference>
<proteinExistence type="predicted"/>
<dbReference type="InterPro" id="IPR030802">
    <property type="entry name" value="Permease_MalE"/>
</dbReference>
<keyword evidence="1" id="KW-1133">Transmembrane helix</keyword>
<dbReference type="PANTHER" id="PTHR30188:SF3">
    <property type="entry name" value="ABC TRANSPORTER PERMEASE"/>
    <property type="match status" value="1"/>
</dbReference>
<dbReference type="GO" id="GO:0043190">
    <property type="term" value="C:ATP-binding cassette (ABC) transporter complex"/>
    <property type="evidence" value="ECO:0007669"/>
    <property type="project" value="InterPro"/>
</dbReference>
<protein>
    <submittedName>
        <fullName evidence="2">ABC transporter permease</fullName>
    </submittedName>
</protein>
<keyword evidence="3" id="KW-1185">Reference proteome</keyword>
<accession>A0A934SWN2</accession>